<dbReference type="EMBL" id="JACJQH010000003">
    <property type="protein sequence ID" value="MBD2194463.1"/>
    <property type="molecule type" value="Genomic_DNA"/>
</dbReference>
<evidence type="ECO:0000313" key="6">
    <source>
        <dbReference type="Proteomes" id="UP000658514"/>
    </source>
</evidence>
<dbReference type="InterPro" id="IPR003018">
    <property type="entry name" value="GAF"/>
</dbReference>
<reference evidence="5 6" key="1">
    <citation type="journal article" date="2020" name="ISME J.">
        <title>Comparative genomics reveals insights into cyanobacterial evolution and habitat adaptation.</title>
        <authorList>
            <person name="Chen M.Y."/>
            <person name="Teng W.K."/>
            <person name="Zhao L."/>
            <person name="Hu C.X."/>
            <person name="Zhou Y.K."/>
            <person name="Han B.P."/>
            <person name="Song L.R."/>
            <person name="Shu W.S."/>
        </authorList>
    </citation>
    <scope>NUCLEOTIDE SEQUENCE [LARGE SCALE GENOMIC DNA]</scope>
    <source>
        <strain evidence="5 6">FACHB-288</strain>
    </source>
</reference>
<dbReference type="SUPFAM" id="SSF55785">
    <property type="entry name" value="PYP-like sensor domain (PAS domain)"/>
    <property type="match status" value="1"/>
</dbReference>
<dbReference type="Pfam" id="PF00211">
    <property type="entry name" value="Guanylate_cyc"/>
    <property type="match status" value="1"/>
</dbReference>
<evidence type="ECO:0000256" key="2">
    <source>
        <dbReference type="SAM" id="MobiDB-lite"/>
    </source>
</evidence>
<comment type="caution">
    <text evidence="5">The sequence shown here is derived from an EMBL/GenBank/DDBJ whole genome shotgun (WGS) entry which is preliminary data.</text>
</comment>
<feature type="domain" description="PAS" evidence="3">
    <location>
        <begin position="387"/>
        <end position="423"/>
    </location>
</feature>
<dbReference type="InterPro" id="IPR001054">
    <property type="entry name" value="A/G_cyclase"/>
</dbReference>
<dbReference type="CDD" id="cd00130">
    <property type="entry name" value="PAS"/>
    <property type="match status" value="1"/>
</dbReference>
<dbReference type="Pfam" id="PF01590">
    <property type="entry name" value="GAF"/>
    <property type="match status" value="2"/>
</dbReference>
<dbReference type="InterPro" id="IPR000014">
    <property type="entry name" value="PAS"/>
</dbReference>
<accession>A0ABR8A3F4</accession>
<dbReference type="SMART" id="SM00065">
    <property type="entry name" value="GAF"/>
    <property type="match status" value="2"/>
</dbReference>
<feature type="region of interest" description="Disordered" evidence="2">
    <location>
        <begin position="491"/>
        <end position="512"/>
    </location>
</feature>
<name>A0ABR8A3F4_9CYAN</name>
<dbReference type="SUPFAM" id="SSF55781">
    <property type="entry name" value="GAF domain-like"/>
    <property type="match status" value="2"/>
</dbReference>
<proteinExistence type="inferred from homology"/>
<evidence type="ECO:0000259" key="3">
    <source>
        <dbReference type="PROSITE" id="PS50112"/>
    </source>
</evidence>
<evidence type="ECO:0000259" key="4">
    <source>
        <dbReference type="PROSITE" id="PS50125"/>
    </source>
</evidence>
<dbReference type="Gene3D" id="3.30.450.40">
    <property type="match status" value="2"/>
</dbReference>
<dbReference type="CDD" id="cd07302">
    <property type="entry name" value="CHD"/>
    <property type="match status" value="1"/>
</dbReference>
<dbReference type="SUPFAM" id="SSF55073">
    <property type="entry name" value="Nucleotide cyclase"/>
    <property type="match status" value="1"/>
</dbReference>
<feature type="compositionally biased region" description="Polar residues" evidence="2">
    <location>
        <begin position="500"/>
        <end position="510"/>
    </location>
</feature>
<dbReference type="InterPro" id="IPR035965">
    <property type="entry name" value="PAS-like_dom_sf"/>
</dbReference>
<dbReference type="InterPro" id="IPR050697">
    <property type="entry name" value="Adenylyl/Guanylyl_Cyclase_3/4"/>
</dbReference>
<keyword evidence="6" id="KW-1185">Reference proteome</keyword>
<feature type="domain" description="Guanylate cyclase" evidence="4">
    <location>
        <begin position="624"/>
        <end position="757"/>
    </location>
</feature>
<dbReference type="Gene3D" id="3.30.70.1230">
    <property type="entry name" value="Nucleotide cyclase"/>
    <property type="match status" value="1"/>
</dbReference>
<dbReference type="PANTHER" id="PTHR43081:SF1">
    <property type="entry name" value="ADENYLATE CYCLASE, TERMINAL-DIFFERENTIATION SPECIFIC"/>
    <property type="match status" value="1"/>
</dbReference>
<sequence>MTLPNPGSVLATLTELTQVNRTHALLRRVKDLSVNEFVCLLDFITAEFQQFLRAIELINNEALETMLEKVLEAITLKIGQILQAEHTAIFLVDYDKNQLWSKVPQDNSQKFLEIRTPISVGIPGHVASTGKCLNISETATHPLFSPELEKQMGYKISNLLCMPVVSSKNQIVAVVQLANKAGEIPFNHDDEERFRDFAAAIGIILESCQTFYVAARNQRGATALLRATQTLGQSLDLEATLQIVMEQARILMQADRSTLFLYRKEMGELWTKVAAASDGTNFIEIRMPCNRGIVGYVAATGQAVNIPDAYRDPRFDPTTDRKTGYVTRNILCLPVFNSANELIGVTQLINKQQGSFTASDEEFMRAFNIQAGIALENARLFENVLLEKQYQKDILQSLSDAVISTDMVGRIVTINDAALELLGCPIGDNPHKNQKHLWEQNLLGRFVWEVVPIENLQMRLEDSLKTGAKHYVPEQNLTVGLYHVPISENQVKGETEGERNQQIPNSSNANPVGEPLYIPGSLILALCDRQNQDVFIPWNLPLTPQSKFLRGSEVQKVERSTNLTVNPLTNPEGGVRGGLVVLEDISQEKRMKTTMYRYLTPHVAEQVMALGEDSLMVGERKEVTILFSDIRGYTSLTENLGAAEVVSLLNQYFETMVEAVFNHEGTLDKFIGDALMAVFGAPLPLTENHAWRAVQAALDMRHRLAEFNQRRIVQAQPQIHIGIGISSGEVVSGNIGSHKRMDYTVIGDGVNLSSRLEGVTKEYGCDIVLSEFTYNLCSDRIWTRQLDKIRVKGKHQAVNIYELISDRTNPLDDATQEFLFYYQSGRMAYLARNFHRAIDCFENAKHIRPQDQAVAIHLERAHNYKQTPPPDSWDGVWTMASK</sequence>
<dbReference type="RefSeq" id="WP_190551691.1">
    <property type="nucleotide sequence ID" value="NZ_CAWPNO010000062.1"/>
</dbReference>
<dbReference type="InterPro" id="IPR029787">
    <property type="entry name" value="Nucleotide_cyclase"/>
</dbReference>
<evidence type="ECO:0000256" key="1">
    <source>
        <dbReference type="ARBA" id="ARBA00005381"/>
    </source>
</evidence>
<dbReference type="Pfam" id="PF13188">
    <property type="entry name" value="PAS_8"/>
    <property type="match status" value="1"/>
</dbReference>
<protein>
    <submittedName>
        <fullName evidence="5">GAF domain-containing protein</fullName>
    </submittedName>
</protein>
<dbReference type="InterPro" id="IPR029016">
    <property type="entry name" value="GAF-like_dom_sf"/>
</dbReference>
<dbReference type="SMART" id="SM00044">
    <property type="entry name" value="CYCc"/>
    <property type="match status" value="1"/>
</dbReference>
<dbReference type="PROSITE" id="PS50112">
    <property type="entry name" value="PAS"/>
    <property type="match status" value="1"/>
</dbReference>
<dbReference type="PROSITE" id="PS50125">
    <property type="entry name" value="GUANYLATE_CYCLASE_2"/>
    <property type="match status" value="1"/>
</dbReference>
<dbReference type="Gene3D" id="3.30.450.20">
    <property type="entry name" value="PAS domain"/>
    <property type="match status" value="1"/>
</dbReference>
<evidence type="ECO:0000313" key="5">
    <source>
        <dbReference type="EMBL" id="MBD2194463.1"/>
    </source>
</evidence>
<gene>
    <name evidence="5" type="ORF">H6G24_02990</name>
</gene>
<organism evidence="5 6">
    <name type="scientific">Calothrix parietina FACHB-288</name>
    <dbReference type="NCBI Taxonomy" id="2692896"/>
    <lineage>
        <taxon>Bacteria</taxon>
        <taxon>Bacillati</taxon>
        <taxon>Cyanobacteriota</taxon>
        <taxon>Cyanophyceae</taxon>
        <taxon>Nostocales</taxon>
        <taxon>Calotrichaceae</taxon>
        <taxon>Calothrix</taxon>
    </lineage>
</organism>
<comment type="similarity">
    <text evidence="1">Belongs to the adenylyl cyclase class-3 family.</text>
</comment>
<dbReference type="Proteomes" id="UP000658514">
    <property type="component" value="Unassembled WGS sequence"/>
</dbReference>
<dbReference type="PANTHER" id="PTHR43081">
    <property type="entry name" value="ADENYLATE CYCLASE, TERMINAL-DIFFERENTIATION SPECIFIC-RELATED"/>
    <property type="match status" value="1"/>
</dbReference>